<dbReference type="InterPro" id="IPR050882">
    <property type="entry name" value="Prepilin_peptidase/N-MTase"/>
</dbReference>
<keyword evidence="2" id="KW-1133">Transmembrane helix</keyword>
<comment type="caution">
    <text evidence="4">The sequence shown here is derived from an EMBL/GenBank/DDBJ whole genome shotgun (WGS) entry which is preliminary data.</text>
</comment>
<dbReference type="AlphaFoldDB" id="A0A0D0LTD1"/>
<comment type="similarity">
    <text evidence="1">Belongs to the peptidase A24 family.</text>
</comment>
<feature type="transmembrane region" description="Helical" evidence="2">
    <location>
        <begin position="144"/>
        <end position="161"/>
    </location>
</feature>
<name>A0A0D0LTD1_VARPD</name>
<evidence type="ECO:0000256" key="2">
    <source>
        <dbReference type="SAM" id="Phobius"/>
    </source>
</evidence>
<dbReference type="RefSeq" id="WP_042581850.1">
    <property type="nucleotide sequence ID" value="NZ_JXQQ01000084.1"/>
</dbReference>
<dbReference type="OrthoDB" id="5953125at2"/>
<organism evidence="4 5">
    <name type="scientific">Variovorax paradoxus</name>
    <dbReference type="NCBI Taxonomy" id="34073"/>
    <lineage>
        <taxon>Bacteria</taxon>
        <taxon>Pseudomonadati</taxon>
        <taxon>Pseudomonadota</taxon>
        <taxon>Betaproteobacteria</taxon>
        <taxon>Burkholderiales</taxon>
        <taxon>Comamonadaceae</taxon>
        <taxon>Variovorax</taxon>
    </lineage>
</organism>
<evidence type="ECO:0000256" key="1">
    <source>
        <dbReference type="ARBA" id="ARBA00005801"/>
    </source>
</evidence>
<dbReference type="GO" id="GO:0006465">
    <property type="term" value="P:signal peptide processing"/>
    <property type="evidence" value="ECO:0007669"/>
    <property type="project" value="TreeGrafter"/>
</dbReference>
<keyword evidence="2" id="KW-0472">Membrane</keyword>
<sequence length="165" mass="17604">MALGCLLWLLFVTVYDFRQRRVPNWLVLAGAAAALAALALGMQPFGIDWTQALLGAGVGFGFLLLFYAFGLMGAGDVKFAGALGLWVGLAAMGPIWIVASLLAGAHSALWHLLQRWPFSPRLISILAGPTLAANGGTAPRRARFIPYAAYLAMATAAWMVWGRQS</sequence>
<evidence type="ECO:0000313" key="4">
    <source>
        <dbReference type="EMBL" id="KIQ21844.1"/>
    </source>
</evidence>
<reference evidence="4 5" key="1">
    <citation type="submission" date="2014-12" db="EMBL/GenBank/DDBJ databases">
        <title>16Stimator: statistical estimation of ribosomal gene copy numbers from draft genome assemblies.</title>
        <authorList>
            <person name="Perisin M.A."/>
            <person name="Vetter M."/>
            <person name="Gilbert J.A."/>
            <person name="Bergelson J."/>
        </authorList>
    </citation>
    <scope>NUCLEOTIDE SEQUENCE [LARGE SCALE GENOMIC DNA]</scope>
    <source>
        <strain evidence="4 5">MEDvA23</strain>
    </source>
</reference>
<dbReference type="InterPro" id="IPR000045">
    <property type="entry name" value="Prepilin_IV_endopep_pep"/>
</dbReference>
<evidence type="ECO:0000259" key="3">
    <source>
        <dbReference type="Pfam" id="PF01478"/>
    </source>
</evidence>
<dbReference type="EMBL" id="JXQQ01000084">
    <property type="protein sequence ID" value="KIQ21844.1"/>
    <property type="molecule type" value="Genomic_DNA"/>
</dbReference>
<dbReference type="Gene3D" id="1.20.120.1220">
    <property type="match status" value="1"/>
</dbReference>
<dbReference type="GO" id="GO:0005886">
    <property type="term" value="C:plasma membrane"/>
    <property type="evidence" value="ECO:0007669"/>
    <property type="project" value="TreeGrafter"/>
</dbReference>
<dbReference type="PANTHER" id="PTHR30487">
    <property type="entry name" value="TYPE 4 PREPILIN-LIKE PROTEINS LEADER PEPTIDE-PROCESSING ENZYME"/>
    <property type="match status" value="1"/>
</dbReference>
<feature type="transmembrane region" description="Helical" evidence="2">
    <location>
        <begin position="52"/>
        <end position="73"/>
    </location>
</feature>
<dbReference type="PANTHER" id="PTHR30487:SF0">
    <property type="entry name" value="PREPILIN LEADER PEPTIDASE_N-METHYLTRANSFERASE-RELATED"/>
    <property type="match status" value="1"/>
</dbReference>
<gene>
    <name evidence="4" type="ORF">RT97_26515</name>
</gene>
<accession>A0A0D0LTD1</accession>
<protein>
    <submittedName>
        <fullName evidence="4">Peptidase A24</fullName>
    </submittedName>
</protein>
<dbReference type="Proteomes" id="UP000032067">
    <property type="component" value="Unassembled WGS sequence"/>
</dbReference>
<keyword evidence="2" id="KW-0812">Transmembrane</keyword>
<feature type="transmembrane region" description="Helical" evidence="2">
    <location>
        <begin position="26"/>
        <end position="45"/>
    </location>
</feature>
<feature type="transmembrane region" description="Helical" evidence="2">
    <location>
        <begin position="85"/>
        <end position="113"/>
    </location>
</feature>
<feature type="domain" description="Prepilin type IV endopeptidase peptidase" evidence="3">
    <location>
        <begin position="5"/>
        <end position="105"/>
    </location>
</feature>
<dbReference type="GO" id="GO:0004190">
    <property type="term" value="F:aspartic-type endopeptidase activity"/>
    <property type="evidence" value="ECO:0007669"/>
    <property type="project" value="InterPro"/>
</dbReference>
<evidence type="ECO:0000313" key="5">
    <source>
        <dbReference type="Proteomes" id="UP000032067"/>
    </source>
</evidence>
<proteinExistence type="inferred from homology"/>
<dbReference type="Pfam" id="PF01478">
    <property type="entry name" value="Peptidase_A24"/>
    <property type="match status" value="1"/>
</dbReference>